<organism evidence="2 3">
    <name type="scientific">Toxocara canis</name>
    <name type="common">Canine roundworm</name>
    <dbReference type="NCBI Taxonomy" id="6265"/>
    <lineage>
        <taxon>Eukaryota</taxon>
        <taxon>Metazoa</taxon>
        <taxon>Ecdysozoa</taxon>
        <taxon>Nematoda</taxon>
        <taxon>Chromadorea</taxon>
        <taxon>Rhabditida</taxon>
        <taxon>Spirurina</taxon>
        <taxon>Ascaridomorpha</taxon>
        <taxon>Ascaridoidea</taxon>
        <taxon>Toxocaridae</taxon>
        <taxon>Toxocara</taxon>
    </lineage>
</organism>
<sequence length="95" mass="10810">MLDTYAYEARRVFIVTLQLQKWVWASVVKNSCVVCLSETNPLVACPLIGALGVSPVRRVVGYSAFCLIPTARFTSRSHFHRHRPSRLISFLLRTM</sequence>
<dbReference type="AlphaFoldDB" id="A0A183UTU9"/>
<dbReference type="EMBL" id="UYWY01021041">
    <property type="protein sequence ID" value="VDM43240.1"/>
    <property type="molecule type" value="Genomic_DNA"/>
</dbReference>
<keyword evidence="2" id="KW-1185">Reference proteome</keyword>
<name>A0A183UTU9_TOXCA</name>
<proteinExistence type="predicted"/>
<protein>
    <submittedName>
        <fullName evidence="1 3">Uncharacterized protein</fullName>
    </submittedName>
</protein>
<accession>A0A183UTU9</accession>
<gene>
    <name evidence="1" type="ORF">TCNE_LOCUS11919</name>
</gene>
<reference evidence="3" key="1">
    <citation type="submission" date="2016-06" db="UniProtKB">
        <authorList>
            <consortium name="WormBaseParasite"/>
        </authorList>
    </citation>
    <scope>IDENTIFICATION</scope>
</reference>
<dbReference type="Proteomes" id="UP000050794">
    <property type="component" value="Unassembled WGS sequence"/>
</dbReference>
<evidence type="ECO:0000313" key="3">
    <source>
        <dbReference type="WBParaSite" id="TCNE_0001191901-mRNA-1"/>
    </source>
</evidence>
<reference evidence="1 2" key="2">
    <citation type="submission" date="2018-11" db="EMBL/GenBank/DDBJ databases">
        <authorList>
            <consortium name="Pathogen Informatics"/>
        </authorList>
    </citation>
    <scope>NUCLEOTIDE SEQUENCE [LARGE SCALE GENOMIC DNA]</scope>
</reference>
<evidence type="ECO:0000313" key="1">
    <source>
        <dbReference type="EMBL" id="VDM43240.1"/>
    </source>
</evidence>
<dbReference type="WBParaSite" id="TCNE_0001191901-mRNA-1">
    <property type="protein sequence ID" value="TCNE_0001191901-mRNA-1"/>
    <property type="gene ID" value="TCNE_0001191901"/>
</dbReference>
<evidence type="ECO:0000313" key="2">
    <source>
        <dbReference type="Proteomes" id="UP000050794"/>
    </source>
</evidence>